<dbReference type="FunFam" id="3.40.366.10:FF:000002">
    <property type="entry name" value="Probable polyketide synthase 2"/>
    <property type="match status" value="1"/>
</dbReference>
<dbReference type="CDD" id="cd00833">
    <property type="entry name" value="PKS"/>
    <property type="match status" value="1"/>
</dbReference>
<dbReference type="eggNOG" id="COG0300">
    <property type="taxonomic scope" value="Bacteria"/>
</dbReference>
<accession>B2IYP6</accession>
<protein>
    <submittedName>
        <fullName evidence="9">Beta-ketoacyl synthase</fullName>
        <ecNumber evidence="9">2.3.1.94</ecNumber>
    </submittedName>
</protein>
<dbReference type="GO" id="GO:0071770">
    <property type="term" value="P:DIM/DIP cell wall layer assembly"/>
    <property type="evidence" value="ECO:0007669"/>
    <property type="project" value="TreeGrafter"/>
</dbReference>
<keyword evidence="10" id="KW-1185">Reference proteome</keyword>
<dbReference type="SMART" id="SM00822">
    <property type="entry name" value="PKS_KR"/>
    <property type="match status" value="1"/>
</dbReference>
<keyword evidence="2" id="KW-0597">Phosphoprotein</keyword>
<dbReference type="InterPro" id="IPR049552">
    <property type="entry name" value="PKS_DH_N"/>
</dbReference>
<dbReference type="SMART" id="SM00826">
    <property type="entry name" value="PKS_DH"/>
    <property type="match status" value="1"/>
</dbReference>
<organism evidence="9 10">
    <name type="scientific">Nostoc punctiforme (strain ATCC 29133 / PCC 73102)</name>
    <dbReference type="NCBI Taxonomy" id="63737"/>
    <lineage>
        <taxon>Bacteria</taxon>
        <taxon>Bacillati</taxon>
        <taxon>Cyanobacteriota</taxon>
        <taxon>Cyanophyceae</taxon>
        <taxon>Nostocales</taxon>
        <taxon>Nostocaceae</taxon>
        <taxon>Nostoc</taxon>
    </lineage>
</organism>
<feature type="compositionally biased region" description="Gly residues" evidence="5">
    <location>
        <begin position="474"/>
        <end position="483"/>
    </location>
</feature>
<keyword evidence="9" id="KW-0012">Acyltransferase</keyword>
<feature type="region of interest" description="N-terminal hotdog fold" evidence="4">
    <location>
        <begin position="950"/>
        <end position="1074"/>
    </location>
</feature>
<dbReference type="GO" id="GO:0031177">
    <property type="term" value="F:phosphopantetheine binding"/>
    <property type="evidence" value="ECO:0007669"/>
    <property type="project" value="InterPro"/>
</dbReference>
<dbReference type="Gene3D" id="3.40.47.10">
    <property type="match status" value="1"/>
</dbReference>
<evidence type="ECO:0000256" key="5">
    <source>
        <dbReference type="SAM" id="MobiDB-lite"/>
    </source>
</evidence>
<evidence type="ECO:0000313" key="10">
    <source>
        <dbReference type="Proteomes" id="UP000001191"/>
    </source>
</evidence>
<dbReference type="SUPFAM" id="SSF53901">
    <property type="entry name" value="Thiolase-like"/>
    <property type="match status" value="1"/>
</dbReference>
<gene>
    <name evidence="9" type="ordered locus">Npun_F3171</name>
</gene>
<dbReference type="InterPro" id="IPR049900">
    <property type="entry name" value="PKS_mFAS_DH"/>
</dbReference>
<dbReference type="Gene3D" id="3.30.70.3290">
    <property type="match status" value="1"/>
</dbReference>
<evidence type="ECO:0000259" key="7">
    <source>
        <dbReference type="PROSITE" id="PS52004"/>
    </source>
</evidence>
<dbReference type="PROSITE" id="PS00606">
    <property type="entry name" value="KS3_1"/>
    <property type="match status" value="1"/>
</dbReference>
<evidence type="ECO:0000256" key="4">
    <source>
        <dbReference type="PROSITE-ProRule" id="PRU01363"/>
    </source>
</evidence>
<evidence type="ECO:0000259" key="6">
    <source>
        <dbReference type="PROSITE" id="PS50075"/>
    </source>
</evidence>
<feature type="region of interest" description="C-terminal hotdog fold" evidence="4">
    <location>
        <begin position="1088"/>
        <end position="1237"/>
    </location>
</feature>
<dbReference type="InterPro" id="IPR049551">
    <property type="entry name" value="PKS_DH_C"/>
</dbReference>
<dbReference type="RefSeq" id="WP_012409610.1">
    <property type="nucleotide sequence ID" value="NC_010628.1"/>
</dbReference>
<dbReference type="PROSITE" id="PS50075">
    <property type="entry name" value="CARRIER"/>
    <property type="match status" value="1"/>
</dbReference>
<dbReference type="SUPFAM" id="SSF55048">
    <property type="entry name" value="Probable ACP-binding domain of malonyl-CoA ACP transacylase"/>
    <property type="match status" value="1"/>
</dbReference>
<dbReference type="GO" id="GO:0004315">
    <property type="term" value="F:3-oxoacyl-[acyl-carrier-protein] synthase activity"/>
    <property type="evidence" value="ECO:0007669"/>
    <property type="project" value="InterPro"/>
</dbReference>
<dbReference type="EC" id="2.3.1.94" evidence="9"/>
<dbReference type="InterPro" id="IPR036736">
    <property type="entry name" value="ACP-like_sf"/>
</dbReference>
<dbReference type="InterPro" id="IPR036291">
    <property type="entry name" value="NAD(P)-bd_dom_sf"/>
</dbReference>
<dbReference type="SUPFAM" id="SSF52151">
    <property type="entry name" value="FabD/lysophospholipase-like"/>
    <property type="match status" value="1"/>
</dbReference>
<dbReference type="FunFam" id="3.40.47.10:FF:000019">
    <property type="entry name" value="Polyketide synthase type I"/>
    <property type="match status" value="1"/>
</dbReference>
<dbReference type="InterPro" id="IPR018201">
    <property type="entry name" value="Ketoacyl_synth_AS"/>
</dbReference>
<dbReference type="Pfam" id="PF00698">
    <property type="entry name" value="Acyl_transf_1"/>
    <property type="match status" value="1"/>
</dbReference>
<dbReference type="InterPro" id="IPR009081">
    <property type="entry name" value="PP-bd_ACP"/>
</dbReference>
<dbReference type="Gene3D" id="3.40.366.10">
    <property type="entry name" value="Malonyl-Coenzyme A Acyl Carrier Protein, domain 2"/>
    <property type="match status" value="1"/>
</dbReference>
<dbReference type="SMART" id="SM00825">
    <property type="entry name" value="PKS_KS"/>
    <property type="match status" value="1"/>
</dbReference>
<dbReference type="Gene3D" id="1.10.1200.10">
    <property type="entry name" value="ACP-like"/>
    <property type="match status" value="1"/>
</dbReference>
<dbReference type="Pfam" id="PF08659">
    <property type="entry name" value="KR"/>
    <property type="match status" value="1"/>
</dbReference>
<dbReference type="Pfam" id="PF00550">
    <property type="entry name" value="PP-binding"/>
    <property type="match status" value="1"/>
</dbReference>
<dbReference type="SMART" id="SM01294">
    <property type="entry name" value="PKS_PP_betabranch"/>
    <property type="match status" value="1"/>
</dbReference>
<dbReference type="OrthoDB" id="9808669at2"/>
<dbReference type="InterPro" id="IPR014030">
    <property type="entry name" value="Ketoacyl_synth_N"/>
</dbReference>
<dbReference type="Pfam" id="PF22621">
    <property type="entry name" value="CurL-like_PKS_C"/>
    <property type="match status" value="1"/>
</dbReference>
<dbReference type="CDD" id="cd08955">
    <property type="entry name" value="KR_2_FAS_SDR_x"/>
    <property type="match status" value="1"/>
</dbReference>
<dbReference type="PANTHER" id="PTHR43775:SF37">
    <property type="entry name" value="SI:DKEY-61P9.11"/>
    <property type="match status" value="1"/>
</dbReference>
<dbReference type="EMBL" id="CP001037">
    <property type="protein sequence ID" value="ACC81629.1"/>
    <property type="molecule type" value="Genomic_DNA"/>
</dbReference>
<evidence type="ECO:0000256" key="2">
    <source>
        <dbReference type="ARBA" id="ARBA00022553"/>
    </source>
</evidence>
<evidence type="ECO:0000313" key="9">
    <source>
        <dbReference type="EMBL" id="ACC81629.1"/>
    </source>
</evidence>
<dbReference type="InterPro" id="IPR016036">
    <property type="entry name" value="Malonyl_transacylase_ACP-bd"/>
</dbReference>
<dbReference type="InterPro" id="IPR016035">
    <property type="entry name" value="Acyl_Trfase/lysoPLipase"/>
</dbReference>
<evidence type="ECO:0000256" key="3">
    <source>
        <dbReference type="ARBA" id="ARBA00022679"/>
    </source>
</evidence>
<dbReference type="EnsemblBacteria" id="ACC81629">
    <property type="protein sequence ID" value="ACC81629"/>
    <property type="gene ID" value="Npun_F3171"/>
</dbReference>
<keyword evidence="1" id="KW-0596">Phosphopantetheine</keyword>
<dbReference type="InterPro" id="IPR050091">
    <property type="entry name" value="PKS_NRPS_Biosynth_Enz"/>
</dbReference>
<dbReference type="InterPro" id="IPR001227">
    <property type="entry name" value="Ac_transferase_dom_sf"/>
</dbReference>
<reference evidence="9 10" key="2">
    <citation type="journal article" date="2013" name="Plant Physiol.">
        <title>A Nostoc punctiforme Sugar Transporter Necessary to Establish a Cyanobacterium-Plant Symbiosis.</title>
        <authorList>
            <person name="Ekman M."/>
            <person name="Picossi S."/>
            <person name="Campbell E.L."/>
            <person name="Meeks J.C."/>
            <person name="Flores E."/>
        </authorList>
    </citation>
    <scope>NUCLEOTIDE SEQUENCE [LARGE SCALE GENOMIC DNA]</scope>
    <source>
        <strain evidence="10">ATCC 29133 / PCC 73102</strain>
    </source>
</reference>
<evidence type="ECO:0000259" key="8">
    <source>
        <dbReference type="PROSITE" id="PS52019"/>
    </source>
</evidence>
<dbReference type="Gene3D" id="3.10.129.110">
    <property type="entry name" value="Polyketide synthase dehydratase"/>
    <property type="match status" value="1"/>
</dbReference>
<dbReference type="SMART" id="SM00827">
    <property type="entry name" value="PKS_AT"/>
    <property type="match status" value="1"/>
</dbReference>
<evidence type="ECO:0000256" key="1">
    <source>
        <dbReference type="ARBA" id="ARBA00022450"/>
    </source>
</evidence>
<dbReference type="GO" id="GO:0006633">
    <property type="term" value="P:fatty acid biosynthetic process"/>
    <property type="evidence" value="ECO:0007669"/>
    <property type="project" value="InterPro"/>
</dbReference>
<dbReference type="HOGENOM" id="CLU_000022_35_2_3"/>
<feature type="domain" description="Carrier" evidence="6">
    <location>
        <begin position="1748"/>
        <end position="1823"/>
    </location>
</feature>
<proteinExistence type="predicted"/>
<dbReference type="SUPFAM" id="SSF51735">
    <property type="entry name" value="NAD(P)-binding Rossmann-fold domains"/>
    <property type="match status" value="2"/>
</dbReference>
<dbReference type="PANTHER" id="PTHR43775">
    <property type="entry name" value="FATTY ACID SYNTHASE"/>
    <property type="match status" value="1"/>
</dbReference>
<dbReference type="InterPro" id="IPR020806">
    <property type="entry name" value="PKS_PP-bd"/>
</dbReference>
<dbReference type="InterPro" id="IPR020807">
    <property type="entry name" value="PKS_DH"/>
</dbReference>
<feature type="active site" description="Proton donor; for dehydratase activity" evidence="4">
    <location>
        <position position="1149"/>
    </location>
</feature>
<dbReference type="GO" id="GO:0047879">
    <property type="term" value="F:erythronolide synthase activity"/>
    <property type="evidence" value="ECO:0007669"/>
    <property type="project" value="UniProtKB-EC"/>
</dbReference>
<feature type="domain" description="Ketosynthase family 3 (KS3)" evidence="7">
    <location>
        <begin position="35"/>
        <end position="461"/>
    </location>
</feature>
<dbReference type="InterPro" id="IPR013968">
    <property type="entry name" value="PKS_KR"/>
</dbReference>
<dbReference type="PROSITE" id="PS52004">
    <property type="entry name" value="KS3_2"/>
    <property type="match status" value="1"/>
</dbReference>
<dbReference type="Pfam" id="PF21394">
    <property type="entry name" value="Beta-ketacyl_N"/>
    <property type="match status" value="1"/>
</dbReference>
<dbReference type="GO" id="GO:0004312">
    <property type="term" value="F:fatty acid synthase activity"/>
    <property type="evidence" value="ECO:0007669"/>
    <property type="project" value="TreeGrafter"/>
</dbReference>
<dbReference type="Pfam" id="PF00109">
    <property type="entry name" value="ketoacyl-synt"/>
    <property type="match status" value="1"/>
</dbReference>
<dbReference type="InterPro" id="IPR014043">
    <property type="entry name" value="Acyl_transferase_dom"/>
</dbReference>
<dbReference type="Pfam" id="PF14765">
    <property type="entry name" value="PS-DH"/>
    <property type="match status" value="1"/>
</dbReference>
<dbReference type="InterPro" id="IPR049490">
    <property type="entry name" value="C883_1060-like_KR_N"/>
</dbReference>
<feature type="region of interest" description="Disordered" evidence="5">
    <location>
        <begin position="465"/>
        <end position="486"/>
    </location>
</feature>
<dbReference type="PROSITE" id="PS52019">
    <property type="entry name" value="PKS_MFAS_DH"/>
    <property type="match status" value="1"/>
</dbReference>
<dbReference type="InterPro" id="IPR042104">
    <property type="entry name" value="PKS_dehydratase_sf"/>
</dbReference>
<dbReference type="Pfam" id="PF21089">
    <property type="entry name" value="PKS_DH_N"/>
    <property type="match status" value="1"/>
</dbReference>
<feature type="domain" description="PKS/mFAS DH" evidence="8">
    <location>
        <begin position="950"/>
        <end position="1237"/>
    </location>
</feature>
<dbReference type="Gene3D" id="3.40.50.720">
    <property type="entry name" value="NAD(P)-binding Rossmann-like Domain"/>
    <property type="match status" value="1"/>
</dbReference>
<dbReference type="STRING" id="63737.Npun_F3171"/>
<name>B2IYP6_NOSP7</name>
<dbReference type="PhylomeDB" id="B2IYP6"/>
<dbReference type="SMART" id="SM00823">
    <property type="entry name" value="PKS_PP"/>
    <property type="match status" value="1"/>
</dbReference>
<dbReference type="InterPro" id="IPR016039">
    <property type="entry name" value="Thiolase-like"/>
</dbReference>
<dbReference type="InterPro" id="IPR014031">
    <property type="entry name" value="Ketoacyl_synth_C"/>
</dbReference>
<sequence>MSQMESIDQLSPSQRALLALKELRAKIDAMERAKTEPIAIVGMACRFPGGADDPETFWQILRDGTDAIVEVPSDRWDIDTYYDPNPDSPGKMSSRYGGFLKQVDRFDAEFFGISPREAISIDPQQRLLLEVSWEALENACQPPSELMGSSTGVFVGVTTNDYTRFYAQAGEQGIDAYQGTGSAFSAMVGRLSFVLGFQGPCVALDTACSSSLVSVHLACQSLRNGECELALAGGVNLILTPEANIMFSKARMMAADGRCKTFDAAANGYVRGEGCGIVVLKRLSQAQAQGDRILAVIRGSAVNQDGRSSGLTVPNGIAQENLIRQAIANAKVQPQQVSYVEAHGTGTSLGDPIEVEAITATLGKEHTTDRPLAIGSVKTNIGHLESAAGVAGLMKVVLALQHQQIPPHLHLNQPNPLIPWSELPLTIPTTLTPWQTNGETRIAGVSSFGFSGTNAHAILEEAPLEEAGRAGEQGSRGAGGQGGRGEEIRKRPLHLLTLSAKHPQALQQLAQNYIKYFSSHPDITLGDITHTSQIGRTHFSHRLAIIAPDHQQMQQQLQTYVDNSEIIGIHHGHSSQQTKKIAFLFTGQGSQYRNMGRQLYETQPSFRQTLDQCDTLLQPLLGESILSVIFSDNSESDRLNHTAYTQVALFVIEYGLAQLWLSWDIRPTAVVGHSVGEYVAACIAGIFCLEDALKLIVQRASLMQALPQGGGMAAVFATVEQVRPLIADYLQQLSIAAINGEQSIVLSGELEILNSVLQKLESQGIETRKLQVSHAFHSPLMQPMLAKFEQVTATVKYQQPKLDIVSNVTGKIVRQQEMSNAAYWVEHIRASVQFAASMLALYQAGYEVFVEVGSHPTLLGMARRECPEVLEEKGLWLASLRKSRGDWQQLLDSVAQLYVAGVEIDWRGFEADYLRHKVVLPNYPWQRQRYWLPTATTKPTVRQISENLLHPLLGYQLRSPSLKDIVFETHLNTASLPFLDDHQIYDTVVVPGASHISMLLLAGQEILGTGAISLNNITFREALTVGDRQTINVQLILQPEAAGKYKFELFSFNKQIDNWLVHATGRVSQDVGDIEKPVSWAELQTRCSQILAGSDFYAQVREQGLQLGQRFQWVESMWRCDGEALCQMQFPQEFADEINTYLLYPGLIDSCFQFLGFALPQERRDNQVYVPFSINHFYFCESPDFNSRLWCYGKLNSQTSSTAGMFIGDIWLLNEAGELVAYIEGLCLKQAPRQALLRANQAPTQEWLYQIQWQPKSRLSEQLPAISGRWLIFTDANGIGRVLAQKLEYQGKVCILVSIGEIYQQIAESQFQIDPSQPQHFHQLLQDVGSENTPLHGIIHLWSLLETEQTNYLTSCGSTIYLLQALSKLSNCQARLWLFTQGSQPVGDELTMNSLTQAPLWGLGRVIAIEYPANWGGLVDIDTNNSPEQTAELVLGDILQPESEDHLAFRNHERYVARLVRAKPQVSTQPVRFSADATYLITGGLGALGLEVARWMIKQGVQNLVLVGRRPPSVTALNAIQEMEQAGVQVQVIQADITDFNQVKQLLSPCKSQLRGIIHAAGVLSDRIILQQTWESFTQVMAPKIQGAWNLHHLTQDISLDFFVMFSSAASLLGVAAQGNYAAANAFLDAFAYYRHSQGLPALSINWGAWAEVGMAATLDRSLSVGVERIGIEQGLQVLESLLSRADMPQVGVIPVNWQTFLKQYRAGKVPPLLQDFAEYTQPEEKSETTQSTILEKLQQVSDDKRQSLLLTHVRKLAAKVLRLNSWQNLDADKPLIEMGLDSLMALELRNVLENSLACSLPATLLFDYPSLQTLVNHLIQDVMSLSKLEDSSSAPSPEESEPLISLEDLTRMSEAETELLLLKKLELIDGN</sequence>
<dbReference type="InterPro" id="IPR020841">
    <property type="entry name" value="PKS_Beta-ketoAc_synthase_dom"/>
</dbReference>
<feature type="active site" description="Proton acceptor; for dehydratase activity" evidence="4">
    <location>
        <position position="982"/>
    </location>
</feature>
<dbReference type="GO" id="GO:0005886">
    <property type="term" value="C:plasma membrane"/>
    <property type="evidence" value="ECO:0007669"/>
    <property type="project" value="TreeGrafter"/>
</dbReference>
<dbReference type="SUPFAM" id="SSF47336">
    <property type="entry name" value="ACP-like"/>
    <property type="match status" value="1"/>
</dbReference>
<dbReference type="KEGG" id="npu:Npun_F3171"/>
<dbReference type="InterPro" id="IPR057326">
    <property type="entry name" value="KR_dom"/>
</dbReference>
<dbReference type="Pfam" id="PF02801">
    <property type="entry name" value="Ketoacyl-synt_C"/>
    <property type="match status" value="1"/>
</dbReference>
<reference evidence="10" key="1">
    <citation type="submission" date="2008-04" db="EMBL/GenBank/DDBJ databases">
        <title>Complete sequence of chromosome of Nostoc punctiforme ATCC 29133.</title>
        <authorList>
            <consortium name="US DOE Joint Genome Institute"/>
            <person name="Copeland A."/>
            <person name="Lucas S."/>
            <person name="Lapidus A."/>
            <person name="Glavina del Rio T."/>
            <person name="Dalin E."/>
            <person name="Tice H."/>
            <person name="Pitluck S."/>
            <person name="Chain P."/>
            <person name="Malfatti S."/>
            <person name="Shin M."/>
            <person name="Vergez L."/>
            <person name="Schmutz J."/>
            <person name="Larimer F."/>
            <person name="Land M."/>
            <person name="Hauser L."/>
            <person name="Kyrpides N."/>
            <person name="Kim E."/>
            <person name="Meeks J.C."/>
            <person name="Elhai J."/>
            <person name="Campbell E.L."/>
            <person name="Thiel T."/>
            <person name="Longmire J."/>
            <person name="Potts M."/>
            <person name="Atlas R."/>
        </authorList>
    </citation>
    <scope>NUCLEOTIDE SEQUENCE [LARGE SCALE GENOMIC DNA]</scope>
    <source>
        <strain evidence="10">ATCC 29133 / PCC 73102</strain>
    </source>
</reference>
<dbReference type="eggNOG" id="COG3321">
    <property type="taxonomic scope" value="Bacteria"/>
</dbReference>
<keyword evidence="3 9" id="KW-0808">Transferase</keyword>
<dbReference type="Proteomes" id="UP000001191">
    <property type="component" value="Chromosome"/>
</dbReference>
<dbReference type="GO" id="GO:0005737">
    <property type="term" value="C:cytoplasm"/>
    <property type="evidence" value="ECO:0007669"/>
    <property type="project" value="TreeGrafter"/>
</dbReference>